<comment type="caution">
    <text evidence="3">The sequence shown here is derived from an EMBL/GenBank/DDBJ whole genome shotgun (WGS) entry which is preliminary data.</text>
</comment>
<evidence type="ECO:0000313" key="3">
    <source>
        <dbReference type="EMBL" id="ETE57176.1"/>
    </source>
</evidence>
<evidence type="ECO:0000313" key="4">
    <source>
        <dbReference type="Proteomes" id="UP000018936"/>
    </source>
</evidence>
<evidence type="ECO:0000256" key="1">
    <source>
        <dbReference type="ARBA" id="ARBA00038379"/>
    </source>
</evidence>
<reference evidence="3 4" key="1">
    <citation type="journal article" date="2013" name="Proc. Natl. Acad. Sci. U.S.A.">
        <title>The king cobra genome reveals dynamic gene evolution and adaptation in the snake venom system.</title>
        <authorList>
            <person name="Vonk F.J."/>
            <person name="Casewell N.R."/>
            <person name="Henkel C.V."/>
            <person name="Heimberg A.M."/>
            <person name="Jansen H.J."/>
            <person name="McCleary R.J."/>
            <person name="Kerkkamp H.M."/>
            <person name="Vos R.A."/>
            <person name="Guerreiro I."/>
            <person name="Calvete J.J."/>
            <person name="Wuster W."/>
            <person name="Woods A.E."/>
            <person name="Logan J.M."/>
            <person name="Harrison R.A."/>
            <person name="Castoe T.A."/>
            <person name="de Koning A.P."/>
            <person name="Pollock D.D."/>
            <person name="Yandell M."/>
            <person name="Calderon D."/>
            <person name="Renjifo C."/>
            <person name="Currier R.B."/>
            <person name="Salgado D."/>
            <person name="Pla D."/>
            <person name="Sanz L."/>
            <person name="Hyder A.S."/>
            <person name="Ribeiro J.M."/>
            <person name="Arntzen J.W."/>
            <person name="van den Thillart G.E."/>
            <person name="Boetzer M."/>
            <person name="Pirovano W."/>
            <person name="Dirks R.P."/>
            <person name="Spaink H.P."/>
            <person name="Duboule D."/>
            <person name="McGlinn E."/>
            <person name="Kini R.M."/>
            <person name="Richardson M.K."/>
        </authorList>
    </citation>
    <scope>NUCLEOTIDE SEQUENCE</scope>
    <source>
        <tissue evidence="3">Blood</tissue>
    </source>
</reference>
<dbReference type="PANTHER" id="PTHR22574">
    <property type="match status" value="1"/>
</dbReference>
<dbReference type="PANTHER" id="PTHR22574:SF2">
    <property type="entry name" value="GOLGI-ASSOCIATED RAB2 INTERACTOR PROTEIN 3"/>
    <property type="match status" value="1"/>
</dbReference>
<gene>
    <name evidence="3" type="ORF">L345_17111</name>
</gene>
<feature type="non-terminal residue" evidence="3">
    <location>
        <position position="129"/>
    </location>
</feature>
<keyword evidence="4" id="KW-1185">Reference proteome</keyword>
<feature type="non-terminal residue" evidence="3">
    <location>
        <position position="1"/>
    </location>
</feature>
<name>V8N5K5_OPHHA</name>
<dbReference type="Proteomes" id="UP000018936">
    <property type="component" value="Unassembled WGS sequence"/>
</dbReference>
<evidence type="ECO:0000259" key="2">
    <source>
        <dbReference type="Pfam" id="PF12480"/>
    </source>
</evidence>
<protein>
    <recommendedName>
        <fullName evidence="2">Golgi associated RAB2 interactor protein-like Rab2B-binding domain-containing protein</fullName>
    </recommendedName>
</protein>
<organism evidence="3 4">
    <name type="scientific">Ophiophagus hannah</name>
    <name type="common">King cobra</name>
    <name type="synonym">Naja hannah</name>
    <dbReference type="NCBI Taxonomy" id="8665"/>
    <lineage>
        <taxon>Eukaryota</taxon>
        <taxon>Metazoa</taxon>
        <taxon>Chordata</taxon>
        <taxon>Craniata</taxon>
        <taxon>Vertebrata</taxon>
        <taxon>Euteleostomi</taxon>
        <taxon>Lepidosauria</taxon>
        <taxon>Squamata</taxon>
        <taxon>Bifurcata</taxon>
        <taxon>Unidentata</taxon>
        <taxon>Episquamata</taxon>
        <taxon>Toxicofera</taxon>
        <taxon>Serpentes</taxon>
        <taxon>Colubroidea</taxon>
        <taxon>Elapidae</taxon>
        <taxon>Elapinae</taxon>
        <taxon>Ophiophagus</taxon>
    </lineage>
</organism>
<sequence>ISIHNPEKQQLRFKLASGRTFYLQLCSQLGTQEDLFGLWVKVVNQKGTMDLPIQKFKLGASIQASFTDGMQGHPQPLGVLDASPSLIFLSRKSETESAEAPSLLESVSLQLPTRLTKARVSTSWREEQE</sequence>
<comment type="similarity">
    <text evidence="1">Belongs to the GARIN family.</text>
</comment>
<dbReference type="InterPro" id="IPR022168">
    <property type="entry name" value="GARIL-like_Rab2B-bd"/>
</dbReference>
<proteinExistence type="inferred from homology"/>
<dbReference type="EMBL" id="AZIM01009455">
    <property type="protein sequence ID" value="ETE57176.1"/>
    <property type="molecule type" value="Genomic_DNA"/>
</dbReference>
<feature type="domain" description="Golgi associated RAB2 interactor protein-like Rab2B-binding" evidence="2">
    <location>
        <begin position="1"/>
        <end position="44"/>
    </location>
</feature>
<dbReference type="GO" id="GO:0005634">
    <property type="term" value="C:nucleus"/>
    <property type="evidence" value="ECO:0007669"/>
    <property type="project" value="TreeGrafter"/>
</dbReference>
<accession>V8N5K5</accession>
<dbReference type="Pfam" id="PF12480">
    <property type="entry name" value="GARIL_Rab2_bd"/>
    <property type="match status" value="1"/>
</dbReference>
<dbReference type="AlphaFoldDB" id="V8N5K5"/>
<dbReference type="OrthoDB" id="9940031at2759"/>